<dbReference type="InterPro" id="IPR003598">
    <property type="entry name" value="Ig_sub2"/>
</dbReference>
<dbReference type="PANTHER" id="PTHR24100:SF151">
    <property type="entry name" value="ICOS LIGAND"/>
    <property type="match status" value="1"/>
</dbReference>
<dbReference type="InterPro" id="IPR050504">
    <property type="entry name" value="IgSF_BTN/MOG"/>
</dbReference>
<evidence type="ECO:0000313" key="7">
    <source>
        <dbReference type="EMBL" id="KAK2862838.1"/>
    </source>
</evidence>
<protein>
    <recommendedName>
        <fullName evidence="6">Ig-like domain-containing protein</fullName>
    </recommendedName>
</protein>
<feature type="domain" description="Ig-like" evidence="6">
    <location>
        <begin position="60"/>
        <end position="158"/>
    </location>
</feature>
<organism evidence="7 8">
    <name type="scientific">Channa striata</name>
    <name type="common">Snakehead murrel</name>
    <name type="synonym">Ophicephalus striatus</name>
    <dbReference type="NCBI Taxonomy" id="64152"/>
    <lineage>
        <taxon>Eukaryota</taxon>
        <taxon>Metazoa</taxon>
        <taxon>Chordata</taxon>
        <taxon>Craniata</taxon>
        <taxon>Vertebrata</taxon>
        <taxon>Euteleostomi</taxon>
        <taxon>Actinopterygii</taxon>
        <taxon>Neopterygii</taxon>
        <taxon>Teleostei</taxon>
        <taxon>Neoteleostei</taxon>
        <taxon>Acanthomorphata</taxon>
        <taxon>Anabantaria</taxon>
        <taxon>Anabantiformes</taxon>
        <taxon>Channoidei</taxon>
        <taxon>Channidae</taxon>
        <taxon>Channa</taxon>
    </lineage>
</organism>
<dbReference type="SMART" id="SM00408">
    <property type="entry name" value="IGc2"/>
    <property type="match status" value="1"/>
</dbReference>
<dbReference type="Pfam" id="PF07686">
    <property type="entry name" value="V-set"/>
    <property type="match status" value="1"/>
</dbReference>
<dbReference type="Pfam" id="PF22705">
    <property type="entry name" value="C2-set_3"/>
    <property type="match status" value="1"/>
</dbReference>
<dbReference type="AlphaFoldDB" id="A0AA88P0K8"/>
<feature type="compositionally biased region" description="Polar residues" evidence="5">
    <location>
        <begin position="397"/>
        <end position="410"/>
    </location>
</feature>
<dbReference type="InterPro" id="IPR013783">
    <property type="entry name" value="Ig-like_fold"/>
</dbReference>
<evidence type="ECO:0000256" key="2">
    <source>
        <dbReference type="ARBA" id="ARBA00023136"/>
    </source>
</evidence>
<keyword evidence="3" id="KW-0393">Immunoglobulin domain</keyword>
<dbReference type="Proteomes" id="UP001187415">
    <property type="component" value="Unassembled WGS sequence"/>
</dbReference>
<name>A0AA88P0K8_CHASR</name>
<dbReference type="EMBL" id="JAUPFM010000001">
    <property type="protein sequence ID" value="KAK2862838.1"/>
    <property type="molecule type" value="Genomic_DNA"/>
</dbReference>
<evidence type="ECO:0000256" key="4">
    <source>
        <dbReference type="SAM" id="Coils"/>
    </source>
</evidence>
<keyword evidence="2" id="KW-0472">Membrane</keyword>
<proteinExistence type="predicted"/>
<feature type="compositionally biased region" description="Polar residues" evidence="5">
    <location>
        <begin position="360"/>
        <end position="370"/>
    </location>
</feature>
<dbReference type="GO" id="GO:0050852">
    <property type="term" value="P:T cell receptor signaling pathway"/>
    <property type="evidence" value="ECO:0007669"/>
    <property type="project" value="TreeGrafter"/>
</dbReference>
<evidence type="ECO:0000256" key="5">
    <source>
        <dbReference type="SAM" id="MobiDB-lite"/>
    </source>
</evidence>
<evidence type="ECO:0000259" key="6">
    <source>
        <dbReference type="PROSITE" id="PS50835"/>
    </source>
</evidence>
<dbReference type="PANTHER" id="PTHR24100">
    <property type="entry name" value="BUTYROPHILIN"/>
    <property type="match status" value="1"/>
</dbReference>
<dbReference type="InterPro" id="IPR036179">
    <property type="entry name" value="Ig-like_dom_sf"/>
</dbReference>
<evidence type="ECO:0000256" key="1">
    <source>
        <dbReference type="ARBA" id="ARBA00004370"/>
    </source>
</evidence>
<dbReference type="GO" id="GO:0009897">
    <property type="term" value="C:external side of plasma membrane"/>
    <property type="evidence" value="ECO:0007669"/>
    <property type="project" value="TreeGrafter"/>
</dbReference>
<dbReference type="GO" id="GO:0005102">
    <property type="term" value="F:signaling receptor binding"/>
    <property type="evidence" value="ECO:0007669"/>
    <property type="project" value="TreeGrafter"/>
</dbReference>
<dbReference type="GO" id="GO:0001817">
    <property type="term" value="P:regulation of cytokine production"/>
    <property type="evidence" value="ECO:0007669"/>
    <property type="project" value="TreeGrafter"/>
</dbReference>
<reference evidence="7" key="1">
    <citation type="submission" date="2023-07" db="EMBL/GenBank/DDBJ databases">
        <title>Chromosome-level Genome Assembly of Striped Snakehead (Channa striata).</title>
        <authorList>
            <person name="Liu H."/>
        </authorList>
    </citation>
    <scope>NUCLEOTIDE SEQUENCE</scope>
    <source>
        <strain evidence="7">Gz</strain>
        <tissue evidence="7">Muscle</tissue>
    </source>
</reference>
<feature type="compositionally biased region" description="Low complexity" evidence="5">
    <location>
        <begin position="447"/>
        <end position="458"/>
    </location>
</feature>
<sequence>MKVIFKRSNHQFFHLLQPDRSDRWFCSGFVMAVTLLSWQVASCTGETLDNGELEKILAIDGETVILPCHIPVKHDMPTVEWSKEGLSPNIVFLYRDGCETFEMKNPHFRYRTNLILNKLKNGDISLIISNVNLKDAGIYHCVILRGKNPEVIKTLELVVGAVSEPKLRVVSGVGDEVTLECEANCWFPQPVMTFLDDQGNHISAENAKRRDDSRGCFNVTSRVTVQNIRVTCRVHQPLFNMTRETEKYVPDIATCVRSCTVASIITSLVTILMCSFAFLCKKLTSVKRNISGQSSDQSVKSGKAEDVHHQVFNSENVTTDLLQRIKEQEEKLHCKDERIHQLTEELNDLRSREGPALQLDQPTVDHSSCRPSPHVSEPNNYPPPQLLSHGINPKPTDITSKNNPIPGNSSKNKDSKPGVLGENPALDAQVQTSSHNHNSPAPLTNNAAMSSSSSSALMLEEKSLSRSKSLSRPHLNNVMIQRRSTFSAASPKRFSHLKNSSEDLEKLLANDIYGADWKV</sequence>
<keyword evidence="8" id="KW-1185">Reference proteome</keyword>
<comment type="caution">
    <text evidence="7">The sequence shown here is derived from an EMBL/GenBank/DDBJ whole genome shotgun (WGS) entry which is preliminary data.</text>
</comment>
<feature type="region of interest" description="Disordered" evidence="5">
    <location>
        <begin position="358"/>
        <end position="472"/>
    </location>
</feature>
<dbReference type="InterPro" id="IPR013106">
    <property type="entry name" value="Ig_V-set"/>
</dbReference>
<feature type="compositionally biased region" description="Polar residues" evidence="5">
    <location>
        <begin position="429"/>
        <end position="446"/>
    </location>
</feature>
<evidence type="ECO:0000313" key="8">
    <source>
        <dbReference type="Proteomes" id="UP001187415"/>
    </source>
</evidence>
<feature type="coiled-coil region" evidence="4">
    <location>
        <begin position="325"/>
        <end position="352"/>
    </location>
</feature>
<dbReference type="SUPFAM" id="SSF48726">
    <property type="entry name" value="Immunoglobulin"/>
    <property type="match status" value="2"/>
</dbReference>
<dbReference type="Gene3D" id="2.60.40.10">
    <property type="entry name" value="Immunoglobulins"/>
    <property type="match status" value="2"/>
</dbReference>
<evidence type="ECO:0000256" key="3">
    <source>
        <dbReference type="ARBA" id="ARBA00023319"/>
    </source>
</evidence>
<dbReference type="SMART" id="SM00409">
    <property type="entry name" value="IG"/>
    <property type="match status" value="1"/>
</dbReference>
<dbReference type="InterPro" id="IPR003599">
    <property type="entry name" value="Ig_sub"/>
</dbReference>
<accession>A0AA88P0K8</accession>
<dbReference type="InterPro" id="IPR007110">
    <property type="entry name" value="Ig-like_dom"/>
</dbReference>
<gene>
    <name evidence="7" type="ORF">Q5P01_002371</name>
</gene>
<dbReference type="PROSITE" id="PS50835">
    <property type="entry name" value="IG_LIKE"/>
    <property type="match status" value="1"/>
</dbReference>
<comment type="subcellular location">
    <subcellularLocation>
        <location evidence="1">Membrane</location>
    </subcellularLocation>
</comment>
<keyword evidence="4" id="KW-0175">Coiled coil</keyword>
<dbReference type="InterPro" id="IPR053896">
    <property type="entry name" value="BTN3A2-like_Ig-C"/>
</dbReference>